<protein>
    <submittedName>
        <fullName evidence="2">Uncharacterized protein</fullName>
    </submittedName>
</protein>
<reference evidence="2 3" key="1">
    <citation type="submission" date="2019-03" db="EMBL/GenBank/DDBJ databases">
        <title>Deep-cultivation of Planctomycetes and their phenomic and genomic characterization uncovers novel biology.</title>
        <authorList>
            <person name="Wiegand S."/>
            <person name="Jogler M."/>
            <person name="Boedeker C."/>
            <person name="Pinto D."/>
            <person name="Vollmers J."/>
            <person name="Rivas-Marin E."/>
            <person name="Kohn T."/>
            <person name="Peeters S.H."/>
            <person name="Heuer A."/>
            <person name="Rast P."/>
            <person name="Oberbeckmann S."/>
            <person name="Bunk B."/>
            <person name="Jeske O."/>
            <person name="Meyerdierks A."/>
            <person name="Storesund J.E."/>
            <person name="Kallscheuer N."/>
            <person name="Luecker S."/>
            <person name="Lage O.M."/>
            <person name="Pohl T."/>
            <person name="Merkel B.J."/>
            <person name="Hornburger P."/>
            <person name="Mueller R.-W."/>
            <person name="Bruemmer F."/>
            <person name="Labrenz M."/>
            <person name="Spormann A.M."/>
            <person name="Op den Camp H."/>
            <person name="Overmann J."/>
            <person name="Amann R."/>
            <person name="Jetten M.S.M."/>
            <person name="Mascher T."/>
            <person name="Medema M.H."/>
            <person name="Devos D.P."/>
            <person name="Kaster A.-K."/>
            <person name="Ovreas L."/>
            <person name="Rohde M."/>
            <person name="Galperin M.Y."/>
            <person name="Jogler C."/>
        </authorList>
    </citation>
    <scope>NUCLEOTIDE SEQUENCE [LARGE SCALE GENOMIC DNA]</scope>
    <source>
        <strain evidence="2 3">Enr13</strain>
    </source>
</reference>
<organism evidence="2 3">
    <name type="scientific">Stieleria neptunia</name>
    <dbReference type="NCBI Taxonomy" id="2527979"/>
    <lineage>
        <taxon>Bacteria</taxon>
        <taxon>Pseudomonadati</taxon>
        <taxon>Planctomycetota</taxon>
        <taxon>Planctomycetia</taxon>
        <taxon>Pirellulales</taxon>
        <taxon>Pirellulaceae</taxon>
        <taxon>Stieleria</taxon>
    </lineage>
</organism>
<evidence type="ECO:0000313" key="3">
    <source>
        <dbReference type="Proteomes" id="UP000319004"/>
    </source>
</evidence>
<keyword evidence="3" id="KW-1185">Reference proteome</keyword>
<feature type="compositionally biased region" description="Polar residues" evidence="1">
    <location>
        <begin position="10"/>
        <end position="23"/>
    </location>
</feature>
<evidence type="ECO:0000313" key="2">
    <source>
        <dbReference type="EMBL" id="QDV44339.1"/>
    </source>
</evidence>
<accession>A0A518HU40</accession>
<name>A0A518HU40_9BACT</name>
<dbReference type="AlphaFoldDB" id="A0A518HU40"/>
<gene>
    <name evidence="2" type="ORF">Enr13x_42040</name>
</gene>
<sequence length="961" mass="104244">MLSVVRARQSLPSVDRSGSSNQGRRPGGVERSKSEKDASLPRFGSPRRSPLAAILIAVLVPVFVLSDCPLARADLFDSLDAYPPRWHLDTSDCDARVIDHKNVAGGGVDGGGCESMTFQAGVGSESILVYPIEPVRVFNDLVANVSIMSARKGARIGFRVRFPFVRDPQTRRPVAAIIYGATYEHPGKFQSLGIGNVERELRIKIAKLRSVHGTDANVKNPYIDAIAINAYSGPGTTTLRIDQVSVRGMIPVGDHGRVEMVPSSRETGTVDLRGEPGPLGAPRLLQMRRPVAERKRSGQSVVASAFPQDNVIRILEHRGEPLDWVRSLGFDAVLLSRPPTADLLREAIQSQLLVYAPPPVAPDPALAALLDPVMAWYLGGGVALDNSRVSQTDQTVHRLRLFPETWQRPIVIAPVERWAGYASIADAIVSDAALRGRGLLAAEQTLVYQDRRARIGSGTEVAVAIESSPPSKLAEMNRSISAAIGAPPGGNFRWHSMFTQVIQSLEQSPRAIVFRSHESLVSGSLFAHQRSMALSYVNRFVAMMGPWIASTRPAAPYRIRGAAYRCGRLDADGDQFLLLTSDQTVRDQTLAGDGRAVEILLSPEMVHRTAWRLTNFSAQRIDIAPTPTGARIEIVSPDVAEAIVISADSSLGARLEQSARRFAARAASDRWQLCVDQVRQIRQDWDHAVSSGATEAIMPVDLLTAARRTLDDAETVFRAGDAEATLRLSRRADAWSVRSSLQLSQALLSGTLPAFSPRHVSSPPIDEGRPTLQTAWQPLMRDEGWSENLIATGGLDQPDVLSSGGWTFGQRKLVRAQSDARWMSRGFFSGRGAIALSAAATAGESLGGGYEGTIAILSSPTVRIQPTQAIRVDAMIRTIGFGAPHQGILVYDSLGGQEMGILVRGATDWTPIRLYRQSTGETEVRVMFEVIGDGEAVIDEVEISVWDPAPLPELPLRRLTP</sequence>
<dbReference type="EMBL" id="CP037423">
    <property type="protein sequence ID" value="QDV44339.1"/>
    <property type="molecule type" value="Genomic_DNA"/>
</dbReference>
<dbReference type="KEGG" id="snep:Enr13x_42040"/>
<dbReference type="Proteomes" id="UP000319004">
    <property type="component" value="Chromosome"/>
</dbReference>
<feature type="compositionally biased region" description="Basic and acidic residues" evidence="1">
    <location>
        <begin position="27"/>
        <end position="39"/>
    </location>
</feature>
<evidence type="ECO:0000256" key="1">
    <source>
        <dbReference type="SAM" id="MobiDB-lite"/>
    </source>
</evidence>
<feature type="region of interest" description="Disordered" evidence="1">
    <location>
        <begin position="1"/>
        <end position="43"/>
    </location>
</feature>
<proteinExistence type="predicted"/>